<dbReference type="AlphaFoldDB" id="A0A418MCE4"/>
<evidence type="ECO:0000313" key="1">
    <source>
        <dbReference type="EMBL" id="RIV24035.1"/>
    </source>
</evidence>
<dbReference type="OrthoDB" id="799417at2"/>
<accession>A0A418MCE4</accession>
<proteinExistence type="predicted"/>
<comment type="caution">
    <text evidence="1">The sequence shown here is derived from an EMBL/GenBank/DDBJ whole genome shotgun (WGS) entry which is preliminary data.</text>
</comment>
<dbReference type="Proteomes" id="UP000283523">
    <property type="component" value="Unassembled WGS sequence"/>
</dbReference>
<protein>
    <submittedName>
        <fullName evidence="1">Uncharacterized protein</fullName>
    </submittedName>
</protein>
<name>A0A418MCE4_9BACT</name>
<organism evidence="1 2">
    <name type="scientific">Fibrisoma montanum</name>
    <dbReference type="NCBI Taxonomy" id="2305895"/>
    <lineage>
        <taxon>Bacteria</taxon>
        <taxon>Pseudomonadati</taxon>
        <taxon>Bacteroidota</taxon>
        <taxon>Cytophagia</taxon>
        <taxon>Cytophagales</taxon>
        <taxon>Spirosomataceae</taxon>
        <taxon>Fibrisoma</taxon>
    </lineage>
</organism>
<sequence length="64" mass="7102">MTITIPKNASATDVEKQIKKAVRKKPKGFDAAKHAGTVKWEQDPLTYQYEVRGRAKDGTQAGRS</sequence>
<keyword evidence="2" id="KW-1185">Reference proteome</keyword>
<dbReference type="EMBL" id="QXED01000003">
    <property type="protein sequence ID" value="RIV24035.1"/>
    <property type="molecule type" value="Genomic_DNA"/>
</dbReference>
<evidence type="ECO:0000313" key="2">
    <source>
        <dbReference type="Proteomes" id="UP000283523"/>
    </source>
</evidence>
<gene>
    <name evidence="1" type="ORF">DYU11_13815</name>
</gene>
<reference evidence="1 2" key="1">
    <citation type="submission" date="2018-08" db="EMBL/GenBank/DDBJ databases">
        <title>Fibrisoma montanum sp. nov., isolated from Danxia mountain soil.</title>
        <authorList>
            <person name="Huang Y."/>
        </authorList>
    </citation>
    <scope>NUCLEOTIDE SEQUENCE [LARGE SCALE GENOMIC DNA]</scope>
    <source>
        <strain evidence="1 2">HYT19</strain>
    </source>
</reference>
<dbReference type="RefSeq" id="WP_119668251.1">
    <property type="nucleotide sequence ID" value="NZ_QXED01000003.1"/>
</dbReference>